<dbReference type="EMBL" id="CP036316">
    <property type="protein sequence ID" value="QDT64720.1"/>
    <property type="molecule type" value="Genomic_DNA"/>
</dbReference>
<name>A0A517T8L4_9PLAN</name>
<reference evidence="1 2" key="1">
    <citation type="submission" date="2019-02" db="EMBL/GenBank/DDBJ databases">
        <title>Deep-cultivation of Planctomycetes and their phenomic and genomic characterization uncovers novel biology.</title>
        <authorList>
            <person name="Wiegand S."/>
            <person name="Jogler M."/>
            <person name="Boedeker C."/>
            <person name="Pinto D."/>
            <person name="Vollmers J."/>
            <person name="Rivas-Marin E."/>
            <person name="Kohn T."/>
            <person name="Peeters S.H."/>
            <person name="Heuer A."/>
            <person name="Rast P."/>
            <person name="Oberbeckmann S."/>
            <person name="Bunk B."/>
            <person name="Jeske O."/>
            <person name="Meyerdierks A."/>
            <person name="Storesund J.E."/>
            <person name="Kallscheuer N."/>
            <person name="Luecker S."/>
            <person name="Lage O.M."/>
            <person name="Pohl T."/>
            <person name="Merkel B.J."/>
            <person name="Hornburger P."/>
            <person name="Mueller R.-W."/>
            <person name="Bruemmer F."/>
            <person name="Labrenz M."/>
            <person name="Spormann A.M."/>
            <person name="Op den Camp H."/>
            <person name="Overmann J."/>
            <person name="Amann R."/>
            <person name="Jetten M.S.M."/>
            <person name="Mascher T."/>
            <person name="Medema M.H."/>
            <person name="Devos D.P."/>
            <person name="Kaster A.-K."/>
            <person name="Ovreas L."/>
            <person name="Rohde M."/>
            <person name="Galperin M.Y."/>
            <person name="Jogler C."/>
        </authorList>
    </citation>
    <scope>NUCLEOTIDE SEQUENCE [LARGE SCALE GENOMIC DNA]</scope>
    <source>
        <strain evidence="1 2">V22</strain>
    </source>
</reference>
<evidence type="ECO:0000313" key="1">
    <source>
        <dbReference type="EMBL" id="QDT64720.1"/>
    </source>
</evidence>
<protein>
    <submittedName>
        <fullName evidence="1">Uncharacterized protein</fullName>
    </submittedName>
</protein>
<keyword evidence="2" id="KW-1185">Reference proteome</keyword>
<accession>A0A517T8L4</accession>
<gene>
    <name evidence="1" type="ORF">V22_19610</name>
</gene>
<dbReference type="AlphaFoldDB" id="A0A517T8L4"/>
<dbReference type="KEGG" id="chya:V22_19610"/>
<evidence type="ECO:0000313" key="2">
    <source>
        <dbReference type="Proteomes" id="UP000319976"/>
    </source>
</evidence>
<organism evidence="1 2">
    <name type="scientific">Calycomorphotria hydatis</name>
    <dbReference type="NCBI Taxonomy" id="2528027"/>
    <lineage>
        <taxon>Bacteria</taxon>
        <taxon>Pseudomonadati</taxon>
        <taxon>Planctomycetota</taxon>
        <taxon>Planctomycetia</taxon>
        <taxon>Planctomycetales</taxon>
        <taxon>Planctomycetaceae</taxon>
        <taxon>Calycomorphotria</taxon>
    </lineage>
</organism>
<sequence>MTYPAFSLVSECRVINKIEDEPIERLPVGATRHTTANSYRQKCGAEIASMILTYGVSAQGIRGLNSYLVLGDSRLPVFSVAAQNNRQHTSDAQVETHALTREIPISRQSISSHFAEQ</sequence>
<proteinExistence type="predicted"/>
<dbReference type="Proteomes" id="UP000319976">
    <property type="component" value="Chromosome"/>
</dbReference>